<evidence type="ECO:0000313" key="2">
    <source>
        <dbReference type="EMBL" id="MBE1610227.1"/>
    </source>
</evidence>
<dbReference type="InterPro" id="IPR011047">
    <property type="entry name" value="Quinoprotein_ADH-like_sf"/>
</dbReference>
<accession>A0A927N767</accession>
<organism evidence="2 3">
    <name type="scientific">Actinopolymorpha pittospori</name>
    <dbReference type="NCBI Taxonomy" id="648752"/>
    <lineage>
        <taxon>Bacteria</taxon>
        <taxon>Bacillati</taxon>
        <taxon>Actinomycetota</taxon>
        <taxon>Actinomycetes</taxon>
        <taxon>Propionibacteriales</taxon>
        <taxon>Actinopolymorphaceae</taxon>
        <taxon>Actinopolymorpha</taxon>
    </lineage>
</organism>
<dbReference type="EMBL" id="JADBEM010000001">
    <property type="protein sequence ID" value="MBE1610227.1"/>
    <property type="molecule type" value="Genomic_DNA"/>
</dbReference>
<dbReference type="PANTHER" id="PTHR47197">
    <property type="entry name" value="PROTEIN NIRF"/>
    <property type="match status" value="1"/>
</dbReference>
<feature type="chain" id="PRO_5039388310" evidence="1">
    <location>
        <begin position="25"/>
        <end position="639"/>
    </location>
</feature>
<name>A0A927N767_9ACTN</name>
<protein>
    <submittedName>
        <fullName evidence="2">Outer membrane protein assembly factor BamB</fullName>
    </submittedName>
</protein>
<dbReference type="RefSeq" id="WP_192753627.1">
    <property type="nucleotide sequence ID" value="NZ_BAABJL010000057.1"/>
</dbReference>
<dbReference type="Gene3D" id="2.130.10.10">
    <property type="entry name" value="YVTN repeat-like/Quinoprotein amine dehydrogenase"/>
    <property type="match status" value="2"/>
</dbReference>
<comment type="caution">
    <text evidence="2">The sequence shown here is derived from an EMBL/GenBank/DDBJ whole genome shotgun (WGS) entry which is preliminary data.</text>
</comment>
<gene>
    <name evidence="2" type="ORF">HEB94_007075</name>
</gene>
<dbReference type="SUPFAM" id="SSF50969">
    <property type="entry name" value="YVTN repeat-like/Quinoprotein amine dehydrogenase"/>
    <property type="match status" value="1"/>
</dbReference>
<keyword evidence="1" id="KW-0732">Signal</keyword>
<dbReference type="PANTHER" id="PTHR47197:SF3">
    <property type="entry name" value="DIHYDRO-HEME D1 DEHYDROGENASE"/>
    <property type="match status" value="1"/>
</dbReference>
<dbReference type="InterPro" id="IPR015943">
    <property type="entry name" value="WD40/YVTN_repeat-like_dom_sf"/>
</dbReference>
<dbReference type="InterPro" id="IPR051200">
    <property type="entry name" value="Host-pathogen_enzymatic-act"/>
</dbReference>
<sequence length="639" mass="66404">MDRRSVLRAAALAAVPAIGGTGLAVSGSTAAFGAPAATVDLGPAALACNTLSGGFVGDQPYIVSHLMLPARLGIFDAAAEHAVNLTELPTGGGAWASLADDTTIYIGTHTVADLYRFDTETMALDRLGNLPGATYVWDMCRTPDGKIYLGTYPDGKVWELDPATGAVRAVAVALPGQTYVRSIIADADTIYAGVGAQAHLVAIDRASGTAKDITPPELAGEAFVYQLAQTSTHVIAGTHGTGQIAIVDKSDPTSYRIVHPDGVITIGKMATDGNDVYFGAGYALWHLDLVTGTTTQLATTADGDFVTAVHVRGGKVVVFTNSATMWTYDIATAAMTMADLQAAGMPTAPELPQSVHSMFGRQAYVGGHGGVEVHEPARPEATSRIRIAGEAKAMTHVGRFLYIATYPSASIVRHDPATGQTTVVAMIGNEQNRPGDIAAHARRNLLLVASSPDYGKVGGALSILQLDTSELNVYRNLVEGHAHVSTAAHPSRDIGYVGTERPSGATASATVVSFDLATRRRIAEIVPVSGAVSILSLAVLGDVLYGTTNAGVLFAVDARSGAVLGTATIATARTGLVVADDRLFAVSHQRLVRVTPGSLATEVVVDGLTADPTSFPMLAYDHGKLFTITGRNLLEVRPS</sequence>
<dbReference type="Proteomes" id="UP000638648">
    <property type="component" value="Unassembled WGS sequence"/>
</dbReference>
<reference evidence="2" key="1">
    <citation type="submission" date="2020-10" db="EMBL/GenBank/DDBJ databases">
        <title>Sequencing the genomes of 1000 actinobacteria strains.</title>
        <authorList>
            <person name="Klenk H.-P."/>
        </authorList>
    </citation>
    <scope>NUCLEOTIDE SEQUENCE</scope>
    <source>
        <strain evidence="2">DSM 45354</strain>
    </source>
</reference>
<keyword evidence="3" id="KW-1185">Reference proteome</keyword>
<dbReference type="InterPro" id="IPR011044">
    <property type="entry name" value="Quino_amine_DH_bsu"/>
</dbReference>
<dbReference type="SUPFAM" id="SSF50998">
    <property type="entry name" value="Quinoprotein alcohol dehydrogenase-like"/>
    <property type="match status" value="1"/>
</dbReference>
<evidence type="ECO:0000313" key="3">
    <source>
        <dbReference type="Proteomes" id="UP000638648"/>
    </source>
</evidence>
<evidence type="ECO:0000256" key="1">
    <source>
        <dbReference type="SAM" id="SignalP"/>
    </source>
</evidence>
<dbReference type="AlphaFoldDB" id="A0A927N767"/>
<proteinExistence type="predicted"/>
<feature type="signal peptide" evidence="1">
    <location>
        <begin position="1"/>
        <end position="24"/>
    </location>
</feature>